<dbReference type="FunCoup" id="A0A6L2PV39">
    <property type="interactions" value="907"/>
</dbReference>
<dbReference type="EMBL" id="BLKM01000641">
    <property type="protein sequence ID" value="GFG36471.1"/>
    <property type="molecule type" value="Genomic_DNA"/>
</dbReference>
<evidence type="ECO:0008006" key="8">
    <source>
        <dbReference type="Google" id="ProtNLM"/>
    </source>
</evidence>
<name>A0A6L2PV39_COPFO</name>
<organism evidence="6 7">
    <name type="scientific">Coptotermes formosanus</name>
    <name type="common">Formosan subterranean termite</name>
    <dbReference type="NCBI Taxonomy" id="36987"/>
    <lineage>
        <taxon>Eukaryota</taxon>
        <taxon>Metazoa</taxon>
        <taxon>Ecdysozoa</taxon>
        <taxon>Arthropoda</taxon>
        <taxon>Hexapoda</taxon>
        <taxon>Insecta</taxon>
        <taxon>Pterygota</taxon>
        <taxon>Neoptera</taxon>
        <taxon>Polyneoptera</taxon>
        <taxon>Dictyoptera</taxon>
        <taxon>Blattodea</taxon>
        <taxon>Blattoidea</taxon>
        <taxon>Termitoidae</taxon>
        <taxon>Rhinotermitidae</taxon>
        <taxon>Coptotermes</taxon>
    </lineage>
</organism>
<keyword evidence="3" id="KW-0496">Mitochondrion</keyword>
<dbReference type="InterPro" id="IPR011249">
    <property type="entry name" value="Metalloenz_LuxS/M16"/>
</dbReference>
<proteinExistence type="predicted"/>
<protein>
    <recommendedName>
        <fullName evidence="8">Peptidase M16 N-terminal domain-containing protein</fullName>
    </recommendedName>
</protein>
<dbReference type="InterPro" id="IPR007863">
    <property type="entry name" value="Peptidase_M16_C"/>
</dbReference>
<evidence type="ECO:0000256" key="1">
    <source>
        <dbReference type="ARBA" id="ARBA00004173"/>
    </source>
</evidence>
<keyword evidence="7" id="KW-1185">Reference proteome</keyword>
<gene>
    <name evidence="6" type="ORF">Cfor_11810</name>
</gene>
<keyword evidence="2" id="KW-0809">Transit peptide</keyword>
<evidence type="ECO:0000256" key="2">
    <source>
        <dbReference type="ARBA" id="ARBA00022946"/>
    </source>
</evidence>
<accession>A0A6L2PV39</accession>
<dbReference type="OrthoDB" id="6369905at2759"/>
<evidence type="ECO:0000256" key="3">
    <source>
        <dbReference type="ARBA" id="ARBA00023128"/>
    </source>
</evidence>
<dbReference type="SUPFAM" id="SSF63411">
    <property type="entry name" value="LuxS/MPP-like metallohydrolase"/>
    <property type="match status" value="2"/>
</dbReference>
<evidence type="ECO:0000259" key="4">
    <source>
        <dbReference type="Pfam" id="PF00675"/>
    </source>
</evidence>
<dbReference type="GO" id="GO:0016020">
    <property type="term" value="C:membrane"/>
    <property type="evidence" value="ECO:0007669"/>
    <property type="project" value="UniProtKB-ARBA"/>
</dbReference>
<dbReference type="PANTHER" id="PTHR11851">
    <property type="entry name" value="METALLOPROTEASE"/>
    <property type="match status" value="1"/>
</dbReference>
<feature type="domain" description="Peptidase M16 N-terminal" evidence="4">
    <location>
        <begin position="33"/>
        <end position="176"/>
    </location>
</feature>
<dbReference type="InParanoid" id="A0A6L2PV39"/>
<comment type="caution">
    <text evidence="6">The sequence shown here is derived from an EMBL/GenBank/DDBJ whole genome shotgun (WGS) entry which is preliminary data.</text>
</comment>
<sequence>KCGIATQTAKKANVVFSRSAEVKTAVLSNKLVVASVDSSSAISTVSVLFRAGSRYEQPDSLGITHALRIAAGLTTKGSTQFGIIRNLQQIGATLTCQTDRETIAYTLQSTSDSLETGLKFLGDVASKQVFKPWEISDNIPRLKYELSTVSPFAQLVDLLHKAAYRRGLGNSLFCPDYLVGSHNTESLQHYVQSLFTTNRTAVVGVGVDHGDLLCFAQNLSLESGAGPSDSTARYTGGDARKDTVDSLAHVAVAVEGNILMVGGIEISLSTYTCAFGSEDGAISVHSEVHKLHPIGRHLKNTKEALAFAVLRYALGVGPHVKWGSSASPLTRAVGSAAGNDPFAVTAFNANYTDSGLFGFVASSPASIAGKVVDAAVKQLRSGIVSPADIARGKTQLKAAILHDQESDSTLAEEIGRQTVLLGSVLSGPALVSAVNSVTDAEVNAAASKVKAGKLSVAAVGSLSNVQYADELK</sequence>
<comment type="subcellular location">
    <subcellularLocation>
        <location evidence="1">Mitochondrion</location>
    </subcellularLocation>
</comment>
<dbReference type="Pfam" id="PF05193">
    <property type="entry name" value="Peptidase_M16_C"/>
    <property type="match status" value="1"/>
</dbReference>
<feature type="non-terminal residue" evidence="6">
    <location>
        <position position="1"/>
    </location>
</feature>
<dbReference type="AlphaFoldDB" id="A0A6L2PV39"/>
<feature type="domain" description="Peptidase M16 C-terminal" evidence="5">
    <location>
        <begin position="184"/>
        <end position="396"/>
    </location>
</feature>
<evidence type="ECO:0000259" key="5">
    <source>
        <dbReference type="Pfam" id="PF05193"/>
    </source>
</evidence>
<dbReference type="GO" id="GO:0005739">
    <property type="term" value="C:mitochondrion"/>
    <property type="evidence" value="ECO:0007669"/>
    <property type="project" value="UniProtKB-SubCell"/>
</dbReference>
<dbReference type="Proteomes" id="UP000502823">
    <property type="component" value="Unassembled WGS sequence"/>
</dbReference>
<evidence type="ECO:0000313" key="6">
    <source>
        <dbReference type="EMBL" id="GFG36471.1"/>
    </source>
</evidence>
<reference evidence="7" key="1">
    <citation type="submission" date="2020-01" db="EMBL/GenBank/DDBJ databases">
        <title>Draft genome sequence of the Termite Coptotermes fromosanus.</title>
        <authorList>
            <person name="Itakura S."/>
            <person name="Yosikawa Y."/>
            <person name="Umezawa K."/>
        </authorList>
    </citation>
    <scope>NUCLEOTIDE SEQUENCE [LARGE SCALE GENOMIC DNA]</scope>
</reference>
<evidence type="ECO:0000313" key="7">
    <source>
        <dbReference type="Proteomes" id="UP000502823"/>
    </source>
</evidence>
<dbReference type="GO" id="GO:0046872">
    <property type="term" value="F:metal ion binding"/>
    <property type="evidence" value="ECO:0007669"/>
    <property type="project" value="InterPro"/>
</dbReference>
<dbReference type="Pfam" id="PF00675">
    <property type="entry name" value="Peptidase_M16"/>
    <property type="match status" value="1"/>
</dbReference>
<dbReference type="FunFam" id="3.30.830.10:FF:000021">
    <property type="entry name" value="Cytochrome b-c1 complex subunit 2"/>
    <property type="match status" value="1"/>
</dbReference>
<dbReference type="InterPro" id="IPR011765">
    <property type="entry name" value="Pept_M16_N"/>
</dbReference>
<dbReference type="FunFam" id="3.30.830.10:FF:000039">
    <property type="entry name" value="Ubiquinol-cytochrome c reductase core subunit 2"/>
    <property type="match status" value="1"/>
</dbReference>
<dbReference type="InterPro" id="IPR050361">
    <property type="entry name" value="MPP/UQCRC_Complex"/>
</dbReference>
<dbReference type="Gene3D" id="3.30.830.10">
    <property type="entry name" value="Metalloenzyme, LuxS/M16 peptidase-like"/>
    <property type="match status" value="2"/>
</dbReference>
<dbReference type="PANTHER" id="PTHR11851:SF226">
    <property type="entry name" value="CYTOCHROME B-C1 COMPLEX SUBUNIT 2, MITOCHONDRIAL"/>
    <property type="match status" value="1"/>
</dbReference>